<proteinExistence type="predicted"/>
<protein>
    <submittedName>
        <fullName evidence="2">Uncharacterized protein</fullName>
    </submittedName>
</protein>
<evidence type="ECO:0000313" key="3">
    <source>
        <dbReference type="Proteomes" id="UP000799776"/>
    </source>
</evidence>
<evidence type="ECO:0000313" key="2">
    <source>
        <dbReference type="EMBL" id="KAF2090550.1"/>
    </source>
</evidence>
<feature type="compositionally biased region" description="Acidic residues" evidence="1">
    <location>
        <begin position="225"/>
        <end position="239"/>
    </location>
</feature>
<name>A0A9P4LZ10_9PEZI</name>
<accession>A0A9P4LZ10</accession>
<dbReference type="EMBL" id="ML978712">
    <property type="protein sequence ID" value="KAF2090550.1"/>
    <property type="molecule type" value="Genomic_DNA"/>
</dbReference>
<evidence type="ECO:0000256" key="1">
    <source>
        <dbReference type="SAM" id="MobiDB-lite"/>
    </source>
</evidence>
<feature type="region of interest" description="Disordered" evidence="1">
    <location>
        <begin position="223"/>
        <end position="248"/>
    </location>
</feature>
<gene>
    <name evidence="2" type="ORF">K490DRAFT_53538</name>
</gene>
<organism evidence="2 3">
    <name type="scientific">Saccharata proteae CBS 121410</name>
    <dbReference type="NCBI Taxonomy" id="1314787"/>
    <lineage>
        <taxon>Eukaryota</taxon>
        <taxon>Fungi</taxon>
        <taxon>Dikarya</taxon>
        <taxon>Ascomycota</taxon>
        <taxon>Pezizomycotina</taxon>
        <taxon>Dothideomycetes</taxon>
        <taxon>Dothideomycetes incertae sedis</taxon>
        <taxon>Botryosphaeriales</taxon>
        <taxon>Saccharataceae</taxon>
        <taxon>Saccharata</taxon>
    </lineage>
</organism>
<sequence>MPFDPYNPDEFLNKLFRVHIMSTVEIWEQGEWMSALDPRLYRGAFPVCKIHQASQHPPVPKKNAAIEALVKAGRRIRDKFHVGEKTSVELEFANFRYPVAGDPETLAKVCCLDIMIIVPSPTEPMVIQAYAANIETFACMFPNIKELKLTWGVHREQTLEYDVEPAISHEEFAHGMYTRLEKVYKPGIKKLSVVVFGENPGQDPTRHAAESLDGDMRRVSFFAYNDEDEVDEEAPEGEAAEPSNPQHS</sequence>
<keyword evidence="3" id="KW-1185">Reference proteome</keyword>
<dbReference type="AlphaFoldDB" id="A0A9P4LZ10"/>
<reference evidence="2" key="1">
    <citation type="journal article" date="2020" name="Stud. Mycol.">
        <title>101 Dothideomycetes genomes: a test case for predicting lifestyles and emergence of pathogens.</title>
        <authorList>
            <person name="Haridas S."/>
            <person name="Albert R."/>
            <person name="Binder M."/>
            <person name="Bloem J."/>
            <person name="Labutti K."/>
            <person name="Salamov A."/>
            <person name="Andreopoulos B."/>
            <person name="Baker S."/>
            <person name="Barry K."/>
            <person name="Bills G."/>
            <person name="Bluhm B."/>
            <person name="Cannon C."/>
            <person name="Castanera R."/>
            <person name="Culley D."/>
            <person name="Daum C."/>
            <person name="Ezra D."/>
            <person name="Gonzalez J."/>
            <person name="Henrissat B."/>
            <person name="Kuo A."/>
            <person name="Liang C."/>
            <person name="Lipzen A."/>
            <person name="Lutzoni F."/>
            <person name="Magnuson J."/>
            <person name="Mondo S."/>
            <person name="Nolan M."/>
            <person name="Ohm R."/>
            <person name="Pangilinan J."/>
            <person name="Park H.-J."/>
            <person name="Ramirez L."/>
            <person name="Alfaro M."/>
            <person name="Sun H."/>
            <person name="Tritt A."/>
            <person name="Yoshinaga Y."/>
            <person name="Zwiers L.-H."/>
            <person name="Turgeon B."/>
            <person name="Goodwin S."/>
            <person name="Spatafora J."/>
            <person name="Crous P."/>
            <person name="Grigoriev I."/>
        </authorList>
    </citation>
    <scope>NUCLEOTIDE SEQUENCE</scope>
    <source>
        <strain evidence="2">CBS 121410</strain>
    </source>
</reference>
<dbReference type="OrthoDB" id="10346031at2759"/>
<comment type="caution">
    <text evidence="2">The sequence shown here is derived from an EMBL/GenBank/DDBJ whole genome shotgun (WGS) entry which is preliminary data.</text>
</comment>
<dbReference type="Proteomes" id="UP000799776">
    <property type="component" value="Unassembled WGS sequence"/>
</dbReference>